<keyword evidence="2" id="KW-1185">Reference proteome</keyword>
<accession>A0AC60QQF3</accession>
<reference evidence="1 2" key="1">
    <citation type="journal article" date="2020" name="Cell">
        <title>Large-Scale Comparative Analyses of Tick Genomes Elucidate Their Genetic Diversity and Vector Capacities.</title>
        <authorList>
            <consortium name="Tick Genome and Microbiome Consortium (TIGMIC)"/>
            <person name="Jia N."/>
            <person name="Wang J."/>
            <person name="Shi W."/>
            <person name="Du L."/>
            <person name="Sun Y."/>
            <person name="Zhan W."/>
            <person name="Jiang J.F."/>
            <person name="Wang Q."/>
            <person name="Zhang B."/>
            <person name="Ji P."/>
            <person name="Bell-Sakyi L."/>
            <person name="Cui X.M."/>
            <person name="Yuan T.T."/>
            <person name="Jiang B.G."/>
            <person name="Yang W.F."/>
            <person name="Lam T.T."/>
            <person name="Chang Q.C."/>
            <person name="Ding S.J."/>
            <person name="Wang X.J."/>
            <person name="Zhu J.G."/>
            <person name="Ruan X.D."/>
            <person name="Zhao L."/>
            <person name="Wei J.T."/>
            <person name="Ye R.Z."/>
            <person name="Que T.C."/>
            <person name="Du C.H."/>
            <person name="Zhou Y.H."/>
            <person name="Cheng J.X."/>
            <person name="Dai P.F."/>
            <person name="Guo W.B."/>
            <person name="Han X.H."/>
            <person name="Huang E.J."/>
            <person name="Li L.F."/>
            <person name="Wei W."/>
            <person name="Gao Y.C."/>
            <person name="Liu J.Z."/>
            <person name="Shao H.Z."/>
            <person name="Wang X."/>
            <person name="Wang C.C."/>
            <person name="Yang T.C."/>
            <person name="Huo Q.B."/>
            <person name="Li W."/>
            <person name="Chen H.Y."/>
            <person name="Chen S.E."/>
            <person name="Zhou L.G."/>
            <person name="Ni X.B."/>
            <person name="Tian J.H."/>
            <person name="Sheng Y."/>
            <person name="Liu T."/>
            <person name="Pan Y.S."/>
            <person name="Xia L.Y."/>
            <person name="Li J."/>
            <person name="Zhao F."/>
            <person name="Cao W.C."/>
        </authorList>
    </citation>
    <scope>NUCLEOTIDE SEQUENCE [LARGE SCALE GENOMIC DNA]</scope>
    <source>
        <strain evidence="1">Iper-2018</strain>
    </source>
</reference>
<sequence>MGERQRGNKFSCDCRISWIAHLANATRNDNFRRELRHIKCDFAVADDATGTSSKVARLSAKELNCPEDHEKPKFENSHHDAKVDSSTMTTVALPDEGDILEHRDDKNHIEEEESEEALVSEARDDATTTTQRMKNEIDKVLSQRKVMQKQACPLTKSQRKLRRLAGRIRSKETEMKSKEVQQVDILGFLFSVRDKPALKMKPWERDLERSKSAPFKARIFPWQIQLKLVIFRSQLSGSASSVERFRSRRNRSVSFGRSPRKSTAARYCACASWAEHVRSGPDLVEHLRTLATTVFVFKVLPRCWVDPQDERRRLVLNRKLAKGVKGMADVVAINPHWNNFTYVFSAVFMNGERKPKRDHFASDGYHVSRFVGIRALS</sequence>
<organism evidence="1 2">
    <name type="scientific">Ixodes persulcatus</name>
    <name type="common">Taiga tick</name>
    <dbReference type="NCBI Taxonomy" id="34615"/>
    <lineage>
        <taxon>Eukaryota</taxon>
        <taxon>Metazoa</taxon>
        <taxon>Ecdysozoa</taxon>
        <taxon>Arthropoda</taxon>
        <taxon>Chelicerata</taxon>
        <taxon>Arachnida</taxon>
        <taxon>Acari</taxon>
        <taxon>Parasitiformes</taxon>
        <taxon>Ixodida</taxon>
        <taxon>Ixodoidea</taxon>
        <taxon>Ixodidae</taxon>
        <taxon>Ixodinae</taxon>
        <taxon>Ixodes</taxon>
    </lineage>
</organism>
<protein>
    <submittedName>
        <fullName evidence="1">Uncharacterized protein</fullName>
    </submittedName>
</protein>
<dbReference type="EMBL" id="JABSTQ010005374">
    <property type="protein sequence ID" value="KAG0439459.1"/>
    <property type="molecule type" value="Genomic_DNA"/>
</dbReference>
<name>A0AC60QQF3_IXOPE</name>
<proteinExistence type="predicted"/>
<gene>
    <name evidence="1" type="ORF">HPB47_016639</name>
</gene>
<evidence type="ECO:0000313" key="1">
    <source>
        <dbReference type="EMBL" id="KAG0439459.1"/>
    </source>
</evidence>
<dbReference type="Proteomes" id="UP000805193">
    <property type="component" value="Unassembled WGS sequence"/>
</dbReference>
<evidence type="ECO:0000313" key="2">
    <source>
        <dbReference type="Proteomes" id="UP000805193"/>
    </source>
</evidence>
<comment type="caution">
    <text evidence="1">The sequence shown here is derived from an EMBL/GenBank/DDBJ whole genome shotgun (WGS) entry which is preliminary data.</text>
</comment>